<protein>
    <submittedName>
        <fullName evidence="2">Uncharacterized protein</fullName>
    </submittedName>
</protein>
<accession>A0A9W8ZJF0</accession>
<evidence type="ECO:0000313" key="2">
    <source>
        <dbReference type="EMBL" id="KAJ4409020.1"/>
    </source>
</evidence>
<sequence>MPLPVARIQHLNNDTGPQQTSLRTNSQNSTEATREQVMPSFRPNKENKISKANRPRTRLCDRRLAKMQDAKGSSKFVLRTKKRSLSERNPDLALKISQMRLTVAPIVHVRTGIPAPDYPSIMLSLFALTEAQLDGLAEYYSQSHTPTELTYKYPTTMDWSKPILQNDPTQPEDCKLTDIERLKIKMRLFARFIGMRGADTPLWEHERAIEILGNKIGHSVRQEKEDTLQAKGYRGLTRY</sequence>
<reference evidence="2" key="1">
    <citation type="submission" date="2022-10" db="EMBL/GenBank/DDBJ databases">
        <title>Tapping the CABI collections for fungal endophytes: first genome assemblies for Collariella, Neodidymelliopsis, Ascochyta clinopodiicola, Didymella pomorum, Didymosphaeria variabile, Neocosmospora piperis and Neocucurbitaria cava.</title>
        <authorList>
            <person name="Hill R."/>
        </authorList>
    </citation>
    <scope>NUCLEOTIDE SEQUENCE</scope>
    <source>
        <strain evidence="2">IMI 355091</strain>
    </source>
</reference>
<dbReference type="AlphaFoldDB" id="A0A9W8ZJF0"/>
<dbReference type="Proteomes" id="UP001140510">
    <property type="component" value="Unassembled WGS sequence"/>
</dbReference>
<dbReference type="OrthoDB" id="4156665at2759"/>
<proteinExistence type="predicted"/>
<feature type="compositionally biased region" description="Polar residues" evidence="1">
    <location>
        <begin position="10"/>
        <end position="31"/>
    </location>
</feature>
<dbReference type="EMBL" id="JAPEVA010000013">
    <property type="protein sequence ID" value="KAJ4409020.1"/>
    <property type="molecule type" value="Genomic_DNA"/>
</dbReference>
<feature type="region of interest" description="Disordered" evidence="1">
    <location>
        <begin position="8"/>
        <end position="57"/>
    </location>
</feature>
<name>A0A9W8ZJF0_9PLEO</name>
<comment type="caution">
    <text evidence="2">The sequence shown here is derived from an EMBL/GenBank/DDBJ whole genome shotgun (WGS) entry which is preliminary data.</text>
</comment>
<gene>
    <name evidence="2" type="ORF">N0V91_002835</name>
</gene>
<evidence type="ECO:0000256" key="1">
    <source>
        <dbReference type="SAM" id="MobiDB-lite"/>
    </source>
</evidence>
<keyword evidence="3" id="KW-1185">Reference proteome</keyword>
<organism evidence="2 3">
    <name type="scientific">Didymella pomorum</name>
    <dbReference type="NCBI Taxonomy" id="749634"/>
    <lineage>
        <taxon>Eukaryota</taxon>
        <taxon>Fungi</taxon>
        <taxon>Dikarya</taxon>
        <taxon>Ascomycota</taxon>
        <taxon>Pezizomycotina</taxon>
        <taxon>Dothideomycetes</taxon>
        <taxon>Pleosporomycetidae</taxon>
        <taxon>Pleosporales</taxon>
        <taxon>Pleosporineae</taxon>
        <taxon>Didymellaceae</taxon>
        <taxon>Didymella</taxon>
    </lineage>
</organism>
<evidence type="ECO:0000313" key="3">
    <source>
        <dbReference type="Proteomes" id="UP001140510"/>
    </source>
</evidence>